<evidence type="ECO:0000313" key="3">
    <source>
        <dbReference type="Proteomes" id="UP001501627"/>
    </source>
</evidence>
<proteinExistence type="predicted"/>
<keyword evidence="1" id="KW-0812">Transmembrane</keyword>
<keyword evidence="1" id="KW-1133">Transmembrane helix</keyword>
<organism evidence="2 3">
    <name type="scientific">Comamonas faecalis</name>
    <dbReference type="NCBI Taxonomy" id="1387849"/>
    <lineage>
        <taxon>Bacteria</taxon>
        <taxon>Pseudomonadati</taxon>
        <taxon>Pseudomonadota</taxon>
        <taxon>Betaproteobacteria</taxon>
        <taxon>Burkholderiales</taxon>
        <taxon>Comamonadaceae</taxon>
        <taxon>Comamonas</taxon>
    </lineage>
</organism>
<evidence type="ECO:0000313" key="2">
    <source>
        <dbReference type="EMBL" id="GAA3998904.1"/>
    </source>
</evidence>
<keyword evidence="1" id="KW-0472">Membrane</keyword>
<keyword evidence="3" id="KW-1185">Reference proteome</keyword>
<dbReference type="Proteomes" id="UP001501627">
    <property type="component" value="Unassembled WGS sequence"/>
</dbReference>
<name>A0ABP7RKR2_9BURK</name>
<dbReference type="InterPro" id="IPR009937">
    <property type="entry name" value="Phage_holin_3_6"/>
</dbReference>
<dbReference type="EMBL" id="BAABBP010000021">
    <property type="protein sequence ID" value="GAA3998904.1"/>
    <property type="molecule type" value="Genomic_DNA"/>
</dbReference>
<comment type="caution">
    <text evidence="2">The sequence shown here is derived from an EMBL/GenBank/DDBJ whole genome shotgun (WGS) entry which is preliminary data.</text>
</comment>
<accession>A0ABP7RKR2</accession>
<protein>
    <recommendedName>
        <fullName evidence="4">Phage holin family protein</fullName>
    </recommendedName>
</protein>
<feature type="transmembrane region" description="Helical" evidence="1">
    <location>
        <begin position="42"/>
        <end position="68"/>
    </location>
</feature>
<evidence type="ECO:0008006" key="4">
    <source>
        <dbReference type="Google" id="ProtNLM"/>
    </source>
</evidence>
<evidence type="ECO:0000256" key="1">
    <source>
        <dbReference type="SAM" id="Phobius"/>
    </source>
</evidence>
<dbReference type="Pfam" id="PF07332">
    <property type="entry name" value="Phage_holin_3_6"/>
    <property type="match status" value="1"/>
</dbReference>
<feature type="transmembrane region" description="Helical" evidence="1">
    <location>
        <begin position="80"/>
        <end position="100"/>
    </location>
</feature>
<sequence length="128" mass="14173">MPLAALRGLREQLRASAQRGAQAAHDRVLLARLEWAQVRLQIAWLVLLTIGVCSLVVVALLLLAAAIAAPYWDTPDRTTVLWWLVAAALLLCGLGGFLLVRVLQRLGRPFALTRHELAQDWDTFKEGL</sequence>
<gene>
    <name evidence="2" type="ORF">GCM10022279_23300</name>
</gene>
<reference evidence="3" key="1">
    <citation type="journal article" date="2019" name="Int. J. Syst. Evol. Microbiol.">
        <title>The Global Catalogue of Microorganisms (GCM) 10K type strain sequencing project: providing services to taxonomists for standard genome sequencing and annotation.</title>
        <authorList>
            <consortium name="The Broad Institute Genomics Platform"/>
            <consortium name="The Broad Institute Genome Sequencing Center for Infectious Disease"/>
            <person name="Wu L."/>
            <person name="Ma J."/>
        </authorList>
    </citation>
    <scope>NUCLEOTIDE SEQUENCE [LARGE SCALE GENOMIC DNA]</scope>
    <source>
        <strain evidence="3">JCM 17561</strain>
    </source>
</reference>